<gene>
    <name evidence="1" type="ORF">I8748_12100</name>
</gene>
<dbReference type="AlphaFoldDB" id="A0A8J7HUQ3"/>
<organism evidence="1 2">
    <name type="scientific">Amazonocrinis nigriterrae CENA67</name>
    <dbReference type="NCBI Taxonomy" id="2794033"/>
    <lineage>
        <taxon>Bacteria</taxon>
        <taxon>Bacillati</taxon>
        <taxon>Cyanobacteriota</taxon>
        <taxon>Cyanophyceae</taxon>
        <taxon>Nostocales</taxon>
        <taxon>Nostocaceae</taxon>
        <taxon>Amazonocrinis</taxon>
        <taxon>Amazonocrinis nigriterrae</taxon>
    </lineage>
</organism>
<evidence type="ECO:0000313" key="1">
    <source>
        <dbReference type="EMBL" id="MBH8562914.1"/>
    </source>
</evidence>
<dbReference type="NCBIfam" id="NF037966">
    <property type="entry name" value="HetP_family"/>
    <property type="match status" value="1"/>
</dbReference>
<accession>A0A8J7HUQ3</accession>
<evidence type="ECO:0000313" key="2">
    <source>
        <dbReference type="Proteomes" id="UP000632766"/>
    </source>
</evidence>
<comment type="caution">
    <text evidence="1">The sequence shown here is derived from an EMBL/GenBank/DDBJ whole genome shotgun (WGS) entry which is preliminary data.</text>
</comment>
<dbReference type="Proteomes" id="UP000632766">
    <property type="component" value="Unassembled WGS sequence"/>
</dbReference>
<proteinExistence type="predicted"/>
<dbReference type="RefSeq" id="WP_198124814.1">
    <property type="nucleotide sequence ID" value="NZ_JAECZC010000017.1"/>
</dbReference>
<reference evidence="1 2" key="1">
    <citation type="journal article" date="2021" name="Int. J. Syst. Evol. Microbiol.">
        <title>Amazonocrinis nigriterrae gen. nov., sp. nov., Atlanticothrix silvestris gen. nov., sp. nov. and Dendronalium phyllosphericum gen. nov., sp. nov., nostocacean cyanobacteria from Brazilian environments.</title>
        <authorList>
            <person name="Alvarenga D.O."/>
            <person name="Andreote A.P.D."/>
            <person name="Branco L.H.Z."/>
            <person name="Delbaje E."/>
            <person name="Cruz R.B."/>
            <person name="Varani A.M."/>
            <person name="Fiore M.F."/>
        </authorList>
    </citation>
    <scope>NUCLEOTIDE SEQUENCE [LARGE SCALE GENOMIC DNA]</scope>
    <source>
        <strain evidence="1 2">CENA67</strain>
    </source>
</reference>
<dbReference type="InterPro" id="IPR049598">
    <property type="entry name" value="HetP-like"/>
</dbReference>
<keyword evidence="2" id="KW-1185">Reference proteome</keyword>
<protein>
    <submittedName>
        <fullName evidence="1">HetP family heterocyst commitment protein</fullName>
    </submittedName>
</protein>
<name>A0A8J7HUQ3_9NOST</name>
<sequence>MNYHMSSKINFHNIITPEQLNEIIGAITEGRYSWACVLILRFVGHNPLHFIPQRTYSRLIKENNQVSSTPLSISENIPGNINYSITSSDNLSNSQVLSKIPDLDSLETYDNKTTSYQGDKMSLYLEPNMTALYSSKSNRLHN</sequence>
<dbReference type="EMBL" id="JAECZC010000017">
    <property type="protein sequence ID" value="MBH8562914.1"/>
    <property type="molecule type" value="Genomic_DNA"/>
</dbReference>